<dbReference type="RefSeq" id="WP_344304005.1">
    <property type="nucleotide sequence ID" value="NZ_BAAAQQ010000011.1"/>
</dbReference>
<dbReference type="InterPro" id="IPR003769">
    <property type="entry name" value="ClpS_core"/>
</dbReference>
<dbReference type="SUPFAM" id="SSF54736">
    <property type="entry name" value="ClpS-like"/>
    <property type="match status" value="1"/>
</dbReference>
<comment type="caution">
    <text evidence="3">The sequence shown here is derived from an EMBL/GenBank/DDBJ whole genome shotgun (WGS) entry which is preliminary data.</text>
</comment>
<name>A0ABP5K3S1_9ACTN</name>
<protein>
    <recommendedName>
        <fullName evidence="1">ATP-dependent Clp protease adapter protein ClpS</fullName>
    </recommendedName>
</protein>
<dbReference type="NCBIfam" id="NF000668">
    <property type="entry name" value="PRK00033.1-1"/>
    <property type="match status" value="1"/>
</dbReference>
<reference evidence="4" key="1">
    <citation type="journal article" date="2019" name="Int. J. Syst. Evol. Microbiol.">
        <title>The Global Catalogue of Microorganisms (GCM) 10K type strain sequencing project: providing services to taxonomists for standard genome sequencing and annotation.</title>
        <authorList>
            <consortium name="The Broad Institute Genomics Platform"/>
            <consortium name="The Broad Institute Genome Sequencing Center for Infectious Disease"/>
            <person name="Wu L."/>
            <person name="Ma J."/>
        </authorList>
    </citation>
    <scope>NUCLEOTIDE SEQUENCE [LARGE SCALE GENOMIC DNA]</scope>
    <source>
        <strain evidence="4">JCM 16021</strain>
    </source>
</reference>
<dbReference type="EMBL" id="BAAAQQ010000011">
    <property type="protein sequence ID" value="GAA2126142.1"/>
    <property type="molecule type" value="Genomic_DNA"/>
</dbReference>
<dbReference type="HAMAP" id="MF_00302">
    <property type="entry name" value="ClpS"/>
    <property type="match status" value="1"/>
</dbReference>
<dbReference type="InterPro" id="IPR022935">
    <property type="entry name" value="ClpS"/>
</dbReference>
<dbReference type="Proteomes" id="UP001500575">
    <property type="component" value="Unassembled WGS sequence"/>
</dbReference>
<dbReference type="GO" id="GO:0008233">
    <property type="term" value="F:peptidase activity"/>
    <property type="evidence" value="ECO:0007669"/>
    <property type="project" value="UniProtKB-KW"/>
</dbReference>
<feature type="domain" description="Adaptor protein ClpS core" evidence="2">
    <location>
        <begin position="23"/>
        <end position="93"/>
    </location>
</feature>
<keyword evidence="4" id="KW-1185">Reference proteome</keyword>
<organism evidence="3 4">
    <name type="scientific">Nocardioides bigeumensis</name>
    <dbReference type="NCBI Taxonomy" id="433657"/>
    <lineage>
        <taxon>Bacteria</taxon>
        <taxon>Bacillati</taxon>
        <taxon>Actinomycetota</taxon>
        <taxon>Actinomycetes</taxon>
        <taxon>Propionibacteriales</taxon>
        <taxon>Nocardioidaceae</taxon>
        <taxon>Nocardioides</taxon>
    </lineage>
</organism>
<dbReference type="InterPro" id="IPR014719">
    <property type="entry name" value="Ribosomal_bL12_C/ClpS-like"/>
</dbReference>
<dbReference type="Gene3D" id="3.30.1390.10">
    <property type="match status" value="1"/>
</dbReference>
<keyword evidence="3" id="KW-0645">Protease</keyword>
<keyword evidence="3" id="KW-0378">Hydrolase</keyword>
<comment type="function">
    <text evidence="1">Involved in the modulation of the specificity of the ClpAP-mediated ATP-dependent protein degradation.</text>
</comment>
<evidence type="ECO:0000313" key="3">
    <source>
        <dbReference type="EMBL" id="GAA2126142.1"/>
    </source>
</evidence>
<dbReference type="GO" id="GO:0006508">
    <property type="term" value="P:proteolysis"/>
    <property type="evidence" value="ECO:0007669"/>
    <property type="project" value="UniProtKB-KW"/>
</dbReference>
<dbReference type="Pfam" id="PF02617">
    <property type="entry name" value="ClpS"/>
    <property type="match status" value="1"/>
</dbReference>
<sequence>MSTASPVEAEPDLTPDEITLVDKPWVTIVWNDPVNLMSYVTYVFTTYFGYDRSKAEKLMLEVHNDGKSTVSNGTREEMERDVQAMHEYGLWATMEKQ</sequence>
<gene>
    <name evidence="1 3" type="primary">clpS</name>
    <name evidence="3" type="ORF">GCM10009843_24420</name>
</gene>
<accession>A0ABP5K3S1</accession>
<comment type="subunit">
    <text evidence="1">Binds to the N-terminal domain of the chaperone ClpA.</text>
</comment>
<evidence type="ECO:0000256" key="1">
    <source>
        <dbReference type="HAMAP-Rule" id="MF_00302"/>
    </source>
</evidence>
<evidence type="ECO:0000313" key="4">
    <source>
        <dbReference type="Proteomes" id="UP001500575"/>
    </source>
</evidence>
<comment type="similarity">
    <text evidence="1">Belongs to the ClpS family.</text>
</comment>
<proteinExistence type="inferred from homology"/>
<evidence type="ECO:0000259" key="2">
    <source>
        <dbReference type="Pfam" id="PF02617"/>
    </source>
</evidence>